<evidence type="ECO:0000256" key="1">
    <source>
        <dbReference type="ARBA" id="ARBA00012528"/>
    </source>
</evidence>
<comment type="caution">
    <text evidence="5">The sequence shown here is derived from an EMBL/GenBank/DDBJ whole genome shotgun (WGS) entry which is preliminary data.</text>
</comment>
<sequence length="301" mass="33798">MNFSLLTRHQGLLAFVLSIIGSAIALSVINGELKPVADIEWLDVVGEGSIGLLTLCWILVVMISRPPGKVTGMLVAGISLFNFSTLLDVFDEFTYYPPSADWVSVVEPIPAAIGMVVMSYALYLWHQEQLALNRQLQRREMWYRAHDQIDAITQLYCANYWRARATELQEQNVQTSIVVLDINDFAQFNVRYGHAEGDRFLREISQLILMNLRTVDLACRYAGDRFVILMPEISQRDAAEFAAQLECSIRNVAFKSGGQTTAIFHSVRSVCGVLDQQLSLTELMTALNRQLDQTSQQQSAA</sequence>
<dbReference type="Proteomes" id="UP001218788">
    <property type="component" value="Unassembled WGS sequence"/>
</dbReference>
<dbReference type="SMART" id="SM00267">
    <property type="entry name" value="GGDEF"/>
    <property type="match status" value="1"/>
</dbReference>
<name>A0ABT5L648_9ALTE</name>
<dbReference type="InterPro" id="IPR050469">
    <property type="entry name" value="Diguanylate_Cyclase"/>
</dbReference>
<evidence type="ECO:0000313" key="6">
    <source>
        <dbReference type="Proteomes" id="UP001218788"/>
    </source>
</evidence>
<proteinExistence type="predicted"/>
<dbReference type="RefSeq" id="WP_273642165.1">
    <property type="nucleotide sequence ID" value="NZ_JAQQXP010000003.1"/>
</dbReference>
<dbReference type="Pfam" id="PF00990">
    <property type="entry name" value="GGDEF"/>
    <property type="match status" value="1"/>
</dbReference>
<reference evidence="5 6" key="1">
    <citation type="submission" date="2022-10" db="EMBL/GenBank/DDBJ databases">
        <title>Alteromonas sp. chi3 Genome sequencing.</title>
        <authorList>
            <person name="Park S."/>
        </authorList>
    </citation>
    <scope>NUCLEOTIDE SEQUENCE [LARGE SCALE GENOMIC DNA]</scope>
    <source>
        <strain evidence="6">chi3</strain>
    </source>
</reference>
<evidence type="ECO:0000259" key="4">
    <source>
        <dbReference type="PROSITE" id="PS50887"/>
    </source>
</evidence>
<comment type="catalytic activity">
    <reaction evidence="2">
        <text>2 GTP = 3',3'-c-di-GMP + 2 diphosphate</text>
        <dbReference type="Rhea" id="RHEA:24898"/>
        <dbReference type="ChEBI" id="CHEBI:33019"/>
        <dbReference type="ChEBI" id="CHEBI:37565"/>
        <dbReference type="ChEBI" id="CHEBI:58805"/>
        <dbReference type="EC" id="2.7.7.65"/>
    </reaction>
</comment>
<dbReference type="PANTHER" id="PTHR45138:SF9">
    <property type="entry name" value="DIGUANYLATE CYCLASE DGCM-RELATED"/>
    <property type="match status" value="1"/>
</dbReference>
<feature type="transmembrane region" description="Helical" evidence="3">
    <location>
        <begin position="70"/>
        <end position="90"/>
    </location>
</feature>
<dbReference type="EC" id="2.7.7.65" evidence="1"/>
<dbReference type="Gene3D" id="3.30.70.270">
    <property type="match status" value="1"/>
</dbReference>
<dbReference type="EMBL" id="JAQQXP010000003">
    <property type="protein sequence ID" value="MDC8832348.1"/>
    <property type="molecule type" value="Genomic_DNA"/>
</dbReference>
<dbReference type="InterPro" id="IPR029787">
    <property type="entry name" value="Nucleotide_cyclase"/>
</dbReference>
<feature type="transmembrane region" description="Helical" evidence="3">
    <location>
        <begin position="102"/>
        <end position="125"/>
    </location>
</feature>
<keyword evidence="3" id="KW-0472">Membrane</keyword>
<feature type="transmembrane region" description="Helical" evidence="3">
    <location>
        <begin position="41"/>
        <end position="63"/>
    </location>
</feature>
<dbReference type="InterPro" id="IPR000160">
    <property type="entry name" value="GGDEF_dom"/>
</dbReference>
<feature type="transmembrane region" description="Helical" evidence="3">
    <location>
        <begin position="12"/>
        <end position="29"/>
    </location>
</feature>
<evidence type="ECO:0000256" key="3">
    <source>
        <dbReference type="SAM" id="Phobius"/>
    </source>
</evidence>
<keyword evidence="3" id="KW-0812">Transmembrane</keyword>
<gene>
    <name evidence="5" type="ORF">OIK42_16450</name>
</gene>
<organism evidence="5 6">
    <name type="scientific">Alteromonas gilva</name>
    <dbReference type="NCBI Taxonomy" id="2987522"/>
    <lineage>
        <taxon>Bacteria</taxon>
        <taxon>Pseudomonadati</taxon>
        <taxon>Pseudomonadota</taxon>
        <taxon>Gammaproteobacteria</taxon>
        <taxon>Alteromonadales</taxon>
        <taxon>Alteromonadaceae</taxon>
        <taxon>Alteromonas/Salinimonas group</taxon>
        <taxon>Alteromonas</taxon>
    </lineage>
</organism>
<evidence type="ECO:0000313" key="5">
    <source>
        <dbReference type="EMBL" id="MDC8832348.1"/>
    </source>
</evidence>
<evidence type="ECO:0000256" key="2">
    <source>
        <dbReference type="ARBA" id="ARBA00034247"/>
    </source>
</evidence>
<dbReference type="SUPFAM" id="SSF55073">
    <property type="entry name" value="Nucleotide cyclase"/>
    <property type="match status" value="1"/>
</dbReference>
<dbReference type="CDD" id="cd01949">
    <property type="entry name" value="GGDEF"/>
    <property type="match status" value="1"/>
</dbReference>
<dbReference type="NCBIfam" id="TIGR00254">
    <property type="entry name" value="GGDEF"/>
    <property type="match status" value="1"/>
</dbReference>
<dbReference type="PANTHER" id="PTHR45138">
    <property type="entry name" value="REGULATORY COMPONENTS OF SENSORY TRANSDUCTION SYSTEM"/>
    <property type="match status" value="1"/>
</dbReference>
<protein>
    <recommendedName>
        <fullName evidence="1">diguanylate cyclase</fullName>
        <ecNumber evidence="1">2.7.7.65</ecNumber>
    </recommendedName>
</protein>
<dbReference type="InterPro" id="IPR043128">
    <property type="entry name" value="Rev_trsase/Diguanyl_cyclase"/>
</dbReference>
<keyword evidence="3" id="KW-1133">Transmembrane helix</keyword>
<accession>A0ABT5L648</accession>
<keyword evidence="6" id="KW-1185">Reference proteome</keyword>
<dbReference type="PROSITE" id="PS50887">
    <property type="entry name" value="GGDEF"/>
    <property type="match status" value="1"/>
</dbReference>
<feature type="domain" description="GGDEF" evidence="4">
    <location>
        <begin position="173"/>
        <end position="301"/>
    </location>
</feature>